<dbReference type="SUPFAM" id="SSF48208">
    <property type="entry name" value="Six-hairpin glycosidases"/>
    <property type="match status" value="1"/>
</dbReference>
<comment type="caution">
    <text evidence="4">The sequence shown here is derived from an EMBL/GenBank/DDBJ whole genome shotgun (WGS) entry which is preliminary data.</text>
</comment>
<dbReference type="Pfam" id="PF17390">
    <property type="entry name" value="Bac_rhamnosid_C"/>
    <property type="match status" value="1"/>
</dbReference>
<dbReference type="InterPro" id="IPR008928">
    <property type="entry name" value="6-hairpin_glycosidase_sf"/>
</dbReference>
<dbReference type="OrthoDB" id="10036721at2759"/>
<dbReference type="InterPro" id="IPR035396">
    <property type="entry name" value="Bac_rhamnosid6H"/>
</dbReference>
<evidence type="ECO:0000313" key="4">
    <source>
        <dbReference type="EMBL" id="KNG86935.1"/>
    </source>
</evidence>
<feature type="signal peptide" evidence="1">
    <location>
        <begin position="1"/>
        <end position="22"/>
    </location>
</feature>
<dbReference type="GeneID" id="26806008"/>
<dbReference type="Gene3D" id="1.50.10.10">
    <property type="match status" value="1"/>
</dbReference>
<reference evidence="4 5" key="1">
    <citation type="submission" date="2014-06" db="EMBL/GenBank/DDBJ databases">
        <title>The Genome of the Aflatoxigenic Filamentous Fungus Aspergillus nomius.</title>
        <authorList>
            <person name="Moore M.G."/>
            <person name="Shannon B.M."/>
            <person name="Brian M.M."/>
        </authorList>
    </citation>
    <scope>NUCLEOTIDE SEQUENCE [LARGE SCALE GENOMIC DNA]</scope>
    <source>
        <strain evidence="4 5">NRRL 13137</strain>
    </source>
</reference>
<evidence type="ECO:0000259" key="2">
    <source>
        <dbReference type="Pfam" id="PF17389"/>
    </source>
</evidence>
<keyword evidence="5" id="KW-1185">Reference proteome</keyword>
<dbReference type="InterPro" id="IPR012341">
    <property type="entry name" value="6hp_glycosidase-like_sf"/>
</dbReference>
<dbReference type="InterPro" id="IPR035398">
    <property type="entry name" value="Bac_rhamnosid_C"/>
</dbReference>
<dbReference type="Gene3D" id="2.60.420.10">
    <property type="entry name" value="Maltose phosphorylase, domain 3"/>
    <property type="match status" value="1"/>
</dbReference>
<dbReference type="Pfam" id="PF17389">
    <property type="entry name" value="Bac_rhamnosid6H"/>
    <property type="match status" value="1"/>
</dbReference>
<proteinExistence type="predicted"/>
<evidence type="ECO:0008006" key="6">
    <source>
        <dbReference type="Google" id="ProtNLM"/>
    </source>
</evidence>
<dbReference type="PANTHER" id="PTHR34987">
    <property type="entry name" value="C, PUTATIVE (AFU_ORTHOLOGUE AFUA_3G02880)-RELATED"/>
    <property type="match status" value="1"/>
</dbReference>
<feature type="domain" description="Alpha-L-rhamnosidase six-hairpin glycosidase" evidence="2">
    <location>
        <begin position="393"/>
        <end position="601"/>
    </location>
</feature>
<keyword evidence="1" id="KW-0732">Signal</keyword>
<feature type="domain" description="Alpha-L-rhamnosidase C-terminal" evidence="3">
    <location>
        <begin position="746"/>
        <end position="807"/>
    </location>
</feature>
<dbReference type="Proteomes" id="UP000037505">
    <property type="component" value="Unassembled WGS sequence"/>
</dbReference>
<accession>A0A0L1J5K2</accession>
<dbReference type="STRING" id="1509407.A0A0L1J5K2"/>
<dbReference type="Gene3D" id="2.60.120.560">
    <property type="entry name" value="Exo-inulinase, domain 1"/>
    <property type="match status" value="1"/>
</dbReference>
<dbReference type="GO" id="GO:0005975">
    <property type="term" value="P:carbohydrate metabolic process"/>
    <property type="evidence" value="ECO:0007669"/>
    <property type="project" value="InterPro"/>
</dbReference>
<feature type="chain" id="PRO_5005553418" description="Six-hairpin glycosidase-like protein" evidence="1">
    <location>
        <begin position="23"/>
        <end position="828"/>
    </location>
</feature>
<protein>
    <recommendedName>
        <fullName evidence="6">Six-hairpin glycosidase-like protein</fullName>
    </recommendedName>
</protein>
<sequence>MVLKQSIFCAISAGLLVSPVFCENTFTPVGVAVGDQPELVTNHFTAFVLDPQSPFATVDYGAERAGYPFLVVSSLTQPVQVEVKYSEEFNGLDHPFSDGPYSFANQLGNSFRVETFNITKTGRVTSSLIQGGQRWQSIRLLTGGTVTLSQVGFDATIDTVEPENLPGQFNCDDEALNEIWKLGARAATAACVDKKSQKAIWEVDPVNGVYARSVRPSLSVNGTAFANYTLEFETMIQKGGSWWSVASPMAGSAYSMLLTGELPEASRLANVNTTLTPPNTISLAYGVDFVNQTTLTTWVLDVFEVPFAVRENTWYRVSVVLSPSGYLSAALNNTQIFNISQAAYPLATGEFSGSFGFGAYQDHAAYFRDVNVYDTGNGSTLYTNPLTTENVLAEYGTQENQESLCLDGPKRDRLVWLGDFIHTARILGVSTSRIDHARGTLQYLLDSQIGDGELAISPSIGYNMKASPDVFAPTGSYYLSDYQLLGLISFHDFVQWSGDLSWANRTWPKWKKQIDWIIGKVNNTTGLISFNAGAFIGPQDGGSAVACAGVQALTGAAEVATALGDTKSATRYQQVAESIANAVNRRLWNGQLGAYSSSLDDIGNFSVSGTAFCISSGVASSNQTARSLATLSRLRLGPGYKDSSDVSNSDPTVNISPNTNGFLLPALFQANATSMGLELIKKLWGVMLPLDESQNRTAVGTSWEYVNSQTQQPGLGLFTSLSHPWGGAPTYVLTEWAAGLRPAPGPDGFGYRKWIIAPETGFQIGLKRAQAKVVTAFDGSLSVEWHVRDGKLYANIMAPTSTEGQFVFRGKTIQLSGKASYNFSVGIH</sequence>
<dbReference type="GO" id="GO:0003824">
    <property type="term" value="F:catalytic activity"/>
    <property type="evidence" value="ECO:0007669"/>
    <property type="project" value="UniProtKB-ARBA"/>
</dbReference>
<dbReference type="PANTHER" id="PTHR34987:SF4">
    <property type="entry name" value="ALPHA-L-RHAMNOSIDASE C-TERMINAL DOMAIN-CONTAINING PROTEIN"/>
    <property type="match status" value="1"/>
</dbReference>
<name>A0A0L1J5K2_ASPN3</name>
<evidence type="ECO:0000256" key="1">
    <source>
        <dbReference type="SAM" id="SignalP"/>
    </source>
</evidence>
<gene>
    <name evidence="4" type="ORF">ANOM_004204</name>
</gene>
<dbReference type="EMBL" id="JNOM01000097">
    <property type="protein sequence ID" value="KNG86935.1"/>
    <property type="molecule type" value="Genomic_DNA"/>
</dbReference>
<dbReference type="AlphaFoldDB" id="A0A0L1J5K2"/>
<evidence type="ECO:0000259" key="3">
    <source>
        <dbReference type="Pfam" id="PF17390"/>
    </source>
</evidence>
<dbReference type="RefSeq" id="XP_015407858.1">
    <property type="nucleotide sequence ID" value="XM_015549461.1"/>
</dbReference>
<evidence type="ECO:0000313" key="5">
    <source>
        <dbReference type="Proteomes" id="UP000037505"/>
    </source>
</evidence>
<organism evidence="4 5">
    <name type="scientific">Aspergillus nomiae NRRL (strain ATCC 15546 / NRRL 13137 / CBS 260.88 / M93)</name>
    <dbReference type="NCBI Taxonomy" id="1509407"/>
    <lineage>
        <taxon>Eukaryota</taxon>
        <taxon>Fungi</taxon>
        <taxon>Dikarya</taxon>
        <taxon>Ascomycota</taxon>
        <taxon>Pezizomycotina</taxon>
        <taxon>Eurotiomycetes</taxon>
        <taxon>Eurotiomycetidae</taxon>
        <taxon>Eurotiales</taxon>
        <taxon>Aspergillaceae</taxon>
        <taxon>Aspergillus</taxon>
        <taxon>Aspergillus subgen. Circumdati</taxon>
    </lineage>
</organism>